<dbReference type="OrthoDB" id="20086at2759"/>
<comment type="caution">
    <text evidence="2">The sequence shown here is derived from an EMBL/GenBank/DDBJ whole genome shotgun (WGS) entry which is preliminary data.</text>
</comment>
<name>A0A9W4U1K9_9ASCO</name>
<keyword evidence="3" id="KW-1185">Reference proteome</keyword>
<evidence type="ECO:0000313" key="3">
    <source>
        <dbReference type="Proteomes" id="UP001152885"/>
    </source>
</evidence>
<gene>
    <name evidence="2" type="ORF">CANVERA_P4802</name>
</gene>
<dbReference type="EMBL" id="CANTUO010000006">
    <property type="protein sequence ID" value="CAI5760292.1"/>
    <property type="molecule type" value="Genomic_DNA"/>
</dbReference>
<evidence type="ECO:0000259" key="1">
    <source>
        <dbReference type="Pfam" id="PF09811"/>
    </source>
</evidence>
<dbReference type="Pfam" id="PF09811">
    <property type="entry name" value="Yae1_N"/>
    <property type="match status" value="1"/>
</dbReference>
<proteinExistence type="predicted"/>
<sequence length="136" mass="15560">MVCSTKQCVCKNEKEIENEKKVEDDIWCDSDVIPNNDIIRHHYKQGYLDGLTSNKENSLQCGFNLAYPIGAELGIKVGKILATVKCNNEESFDNAKNQLNIKNILNNKYFDNDLNLLNDSHELINKWESKPNAIEQ</sequence>
<dbReference type="AlphaFoldDB" id="A0A9W4U1K9"/>
<dbReference type="InterPro" id="IPR019191">
    <property type="entry name" value="Essential_protein_Yae1_N"/>
</dbReference>
<organism evidence="2 3">
    <name type="scientific">Candida verbasci</name>
    <dbReference type="NCBI Taxonomy" id="1227364"/>
    <lineage>
        <taxon>Eukaryota</taxon>
        <taxon>Fungi</taxon>
        <taxon>Dikarya</taxon>
        <taxon>Ascomycota</taxon>
        <taxon>Saccharomycotina</taxon>
        <taxon>Pichiomycetes</taxon>
        <taxon>Debaryomycetaceae</taxon>
        <taxon>Candida/Lodderomyces clade</taxon>
        <taxon>Candida</taxon>
    </lineage>
</organism>
<evidence type="ECO:0000313" key="2">
    <source>
        <dbReference type="EMBL" id="CAI5760292.1"/>
    </source>
</evidence>
<accession>A0A9W4U1K9</accession>
<protein>
    <recommendedName>
        <fullName evidence="1">Essential protein Yae1 N-terminal domain-containing protein</fullName>
    </recommendedName>
</protein>
<dbReference type="Proteomes" id="UP001152885">
    <property type="component" value="Unassembled WGS sequence"/>
</dbReference>
<feature type="domain" description="Essential protein Yae1 N-terminal" evidence="1">
    <location>
        <begin position="46"/>
        <end position="83"/>
    </location>
</feature>
<reference evidence="2" key="1">
    <citation type="submission" date="2022-12" db="EMBL/GenBank/DDBJ databases">
        <authorList>
            <person name="Brejova B."/>
        </authorList>
    </citation>
    <scope>NUCLEOTIDE SEQUENCE</scope>
</reference>